<protein>
    <submittedName>
        <fullName evidence="1">Uncharacterized protein</fullName>
    </submittedName>
</protein>
<dbReference type="EMBL" id="BMAV01012044">
    <property type="protein sequence ID" value="GFY58379.1"/>
    <property type="molecule type" value="Genomic_DNA"/>
</dbReference>
<proteinExistence type="predicted"/>
<keyword evidence="2" id="KW-1185">Reference proteome</keyword>
<organism evidence="1 2">
    <name type="scientific">Trichonephila inaurata madagascariensis</name>
    <dbReference type="NCBI Taxonomy" id="2747483"/>
    <lineage>
        <taxon>Eukaryota</taxon>
        <taxon>Metazoa</taxon>
        <taxon>Ecdysozoa</taxon>
        <taxon>Arthropoda</taxon>
        <taxon>Chelicerata</taxon>
        <taxon>Arachnida</taxon>
        <taxon>Araneae</taxon>
        <taxon>Araneomorphae</taxon>
        <taxon>Entelegynae</taxon>
        <taxon>Araneoidea</taxon>
        <taxon>Nephilidae</taxon>
        <taxon>Trichonephila</taxon>
        <taxon>Trichonephila inaurata</taxon>
    </lineage>
</organism>
<evidence type="ECO:0000313" key="1">
    <source>
        <dbReference type="EMBL" id="GFY58379.1"/>
    </source>
</evidence>
<reference evidence="1" key="1">
    <citation type="submission" date="2020-08" db="EMBL/GenBank/DDBJ databases">
        <title>Multicomponent nature underlies the extraordinary mechanical properties of spider dragline silk.</title>
        <authorList>
            <person name="Kono N."/>
            <person name="Nakamura H."/>
            <person name="Mori M."/>
            <person name="Yoshida Y."/>
            <person name="Ohtoshi R."/>
            <person name="Malay A.D."/>
            <person name="Moran D.A.P."/>
            <person name="Tomita M."/>
            <person name="Numata K."/>
            <person name="Arakawa K."/>
        </authorList>
    </citation>
    <scope>NUCLEOTIDE SEQUENCE</scope>
</reference>
<dbReference type="Proteomes" id="UP000886998">
    <property type="component" value="Unassembled WGS sequence"/>
</dbReference>
<name>A0A8X6XTH9_9ARAC</name>
<dbReference type="AlphaFoldDB" id="A0A8X6XTH9"/>
<sequence length="98" mass="11069">MCLIKDIPVSGLWIDDFGGTQNISYNVAYYKDDDVTSSNYGGFPPPFTQSYVSWRNEEPWIGLQLDLLSRGNHLREDFTHDAVIKVLFGALVSEGYFG</sequence>
<gene>
    <name evidence="1" type="ORF">TNIN_14261</name>
</gene>
<comment type="caution">
    <text evidence="1">The sequence shown here is derived from an EMBL/GenBank/DDBJ whole genome shotgun (WGS) entry which is preliminary data.</text>
</comment>
<accession>A0A8X6XTH9</accession>
<evidence type="ECO:0000313" key="2">
    <source>
        <dbReference type="Proteomes" id="UP000886998"/>
    </source>
</evidence>